<dbReference type="Proteomes" id="UP000002428">
    <property type="component" value="Chromosome A"/>
</dbReference>
<dbReference type="PROSITE" id="PS50008">
    <property type="entry name" value="PIPLC_Y_DOMAIN"/>
    <property type="match status" value="1"/>
</dbReference>
<dbReference type="GO" id="GO:0004435">
    <property type="term" value="F:phosphatidylinositol-4,5-bisphosphate phospholipase C activity"/>
    <property type="evidence" value="ECO:0007669"/>
    <property type="project" value="UniProtKB-EC"/>
</dbReference>
<dbReference type="InterPro" id="IPR011993">
    <property type="entry name" value="PH-like_dom_sf"/>
</dbReference>
<dbReference type="SUPFAM" id="SSF50729">
    <property type="entry name" value="PH domain-like"/>
    <property type="match status" value="1"/>
</dbReference>
<dbReference type="PROSITE" id="PS50222">
    <property type="entry name" value="EF_HAND_2"/>
    <property type="match status" value="1"/>
</dbReference>
<evidence type="ECO:0000313" key="13">
    <source>
        <dbReference type="Proteomes" id="UP000002428"/>
    </source>
</evidence>
<dbReference type="HOGENOM" id="CLU_002738_1_2_1"/>
<dbReference type="Pfam" id="PF00388">
    <property type="entry name" value="PI-PLC-X"/>
    <property type="match status" value="1"/>
</dbReference>
<evidence type="ECO:0000259" key="9">
    <source>
        <dbReference type="PROSITE" id="PS50008"/>
    </source>
</evidence>
<dbReference type="GO" id="GO:0009395">
    <property type="term" value="P:phospholipid catabolic process"/>
    <property type="evidence" value="ECO:0007669"/>
    <property type="project" value="EnsemblFungi"/>
</dbReference>
<evidence type="ECO:0000256" key="8">
    <source>
        <dbReference type="SAM" id="MobiDB-lite"/>
    </source>
</evidence>
<keyword evidence="4" id="KW-0106">Calcium</keyword>
<evidence type="ECO:0000256" key="1">
    <source>
        <dbReference type="ARBA" id="ARBA00001913"/>
    </source>
</evidence>
<feature type="compositionally biased region" description="Basic and acidic residues" evidence="8">
    <location>
        <begin position="1"/>
        <end position="19"/>
    </location>
</feature>
<dbReference type="InterPro" id="IPR001192">
    <property type="entry name" value="PI-PLC_fam"/>
</dbReference>
<keyword evidence="13" id="KW-1185">Reference proteome</keyword>
<evidence type="ECO:0000256" key="5">
    <source>
        <dbReference type="ARBA" id="ARBA00022963"/>
    </source>
</evidence>
<dbReference type="SUPFAM" id="SSF51695">
    <property type="entry name" value="PLC-like phosphodiesterases"/>
    <property type="match status" value="1"/>
</dbReference>
<dbReference type="PROSITE" id="PS50007">
    <property type="entry name" value="PIPLC_X_DOMAIN"/>
    <property type="match status" value="1"/>
</dbReference>
<dbReference type="PRINTS" id="PR00390">
    <property type="entry name" value="PHPHLIPASEC"/>
</dbReference>
<dbReference type="InParanoid" id="Q6FY00"/>
<comment type="cofactor">
    <cofactor evidence="1">
        <name>Ca(2+)</name>
        <dbReference type="ChEBI" id="CHEBI:29108"/>
    </cofactor>
</comment>
<dbReference type="PANTHER" id="PTHR10336">
    <property type="entry name" value="PHOSPHOINOSITIDE-SPECIFIC PHOSPHOLIPASE C FAMILY PROTEIN"/>
    <property type="match status" value="1"/>
</dbReference>
<dbReference type="GO" id="GO:0048015">
    <property type="term" value="P:phosphatidylinositol-mediated signaling"/>
    <property type="evidence" value="ECO:0007669"/>
    <property type="project" value="TreeGrafter"/>
</dbReference>
<dbReference type="CGD" id="CAL0126527">
    <property type="gene designation" value="CAGL0A01177g"/>
</dbReference>
<evidence type="ECO:0000256" key="3">
    <source>
        <dbReference type="ARBA" id="ARBA00022801"/>
    </source>
</evidence>
<dbReference type="EC" id="3.1.4.11" evidence="2 7"/>
<dbReference type="GO" id="GO:0001402">
    <property type="term" value="P:signal transduction involved in filamentous growth"/>
    <property type="evidence" value="ECO:0007669"/>
    <property type="project" value="EnsemblFungi"/>
</dbReference>
<dbReference type="InterPro" id="IPR018247">
    <property type="entry name" value="EF_Hand_1_Ca_BS"/>
</dbReference>
<dbReference type="SMART" id="SM00054">
    <property type="entry name" value="EFh"/>
    <property type="match status" value="1"/>
</dbReference>
<proteinExistence type="predicted"/>
<dbReference type="CDD" id="cd16207">
    <property type="entry name" value="EFh_ScPlc1p_like"/>
    <property type="match status" value="1"/>
</dbReference>
<feature type="domain" description="EF-hand" evidence="10">
    <location>
        <begin position="270"/>
        <end position="305"/>
    </location>
</feature>
<dbReference type="GO" id="GO:0034501">
    <property type="term" value="P:protein localization to kinetochore"/>
    <property type="evidence" value="ECO:0007669"/>
    <property type="project" value="EnsemblFungi"/>
</dbReference>
<feature type="compositionally biased region" description="Low complexity" evidence="8">
    <location>
        <begin position="20"/>
        <end position="35"/>
    </location>
</feature>
<keyword evidence="5 7" id="KW-0442">Lipid degradation</keyword>
<evidence type="ECO:0000256" key="2">
    <source>
        <dbReference type="ARBA" id="ARBA00012368"/>
    </source>
</evidence>
<dbReference type="Gene3D" id="3.20.20.190">
    <property type="entry name" value="Phosphatidylinositol (PI) phosphodiesterase"/>
    <property type="match status" value="1"/>
</dbReference>
<dbReference type="GO" id="GO:0032958">
    <property type="term" value="P:inositol phosphate biosynthetic process"/>
    <property type="evidence" value="ECO:0007669"/>
    <property type="project" value="EnsemblFungi"/>
</dbReference>
<gene>
    <name evidence="11 12" type="ordered locus">CAGL0A01177g</name>
</gene>
<dbReference type="AlphaFoldDB" id="Q6FY00"/>
<dbReference type="Pfam" id="PF09279">
    <property type="entry name" value="EF-hand_like"/>
    <property type="match status" value="1"/>
</dbReference>
<dbReference type="PROSITE" id="PS00018">
    <property type="entry name" value="EF_HAND_1"/>
    <property type="match status" value="1"/>
</dbReference>
<dbReference type="SUPFAM" id="SSF47473">
    <property type="entry name" value="EF-hand"/>
    <property type="match status" value="1"/>
</dbReference>
<comment type="catalytic activity">
    <reaction evidence="7">
        <text>a 1,2-diacyl-sn-glycero-3-phospho-(1D-myo-inositol-4,5-bisphosphate) + H2O = 1D-myo-inositol 1,4,5-trisphosphate + a 1,2-diacyl-sn-glycerol + H(+)</text>
        <dbReference type="Rhea" id="RHEA:33179"/>
        <dbReference type="ChEBI" id="CHEBI:15377"/>
        <dbReference type="ChEBI" id="CHEBI:15378"/>
        <dbReference type="ChEBI" id="CHEBI:17815"/>
        <dbReference type="ChEBI" id="CHEBI:58456"/>
        <dbReference type="ChEBI" id="CHEBI:203600"/>
        <dbReference type="EC" id="3.1.4.11"/>
    </reaction>
</comment>
<dbReference type="InterPro" id="IPR001711">
    <property type="entry name" value="PLipase_C_Pinositol-sp_Y"/>
</dbReference>
<dbReference type="InterPro" id="IPR015359">
    <property type="entry name" value="PLC_EF-hand-like"/>
</dbReference>
<dbReference type="Gene3D" id="2.60.40.150">
    <property type="entry name" value="C2 domain"/>
    <property type="match status" value="1"/>
</dbReference>
<dbReference type="GO" id="GO:0000776">
    <property type="term" value="C:kinetochore"/>
    <property type="evidence" value="ECO:0007669"/>
    <property type="project" value="EnsemblFungi"/>
</dbReference>
<dbReference type="GO" id="GO:0005509">
    <property type="term" value="F:calcium ion binding"/>
    <property type="evidence" value="ECO:0007669"/>
    <property type="project" value="InterPro"/>
</dbReference>
<dbReference type="InterPro" id="IPR037755">
    <property type="entry name" value="Plc1_PH"/>
</dbReference>
<organism evidence="12 13">
    <name type="scientific">Candida glabrata (strain ATCC 2001 / BCRC 20586 / JCM 3761 / NBRC 0622 / NRRL Y-65 / CBS 138)</name>
    <name type="common">Yeast</name>
    <name type="synonym">Nakaseomyces glabratus</name>
    <dbReference type="NCBI Taxonomy" id="284593"/>
    <lineage>
        <taxon>Eukaryota</taxon>
        <taxon>Fungi</taxon>
        <taxon>Dikarya</taxon>
        <taxon>Ascomycota</taxon>
        <taxon>Saccharomycotina</taxon>
        <taxon>Saccharomycetes</taxon>
        <taxon>Saccharomycetales</taxon>
        <taxon>Saccharomycetaceae</taxon>
        <taxon>Nakaseomyces</taxon>
    </lineage>
</organism>
<dbReference type="PANTHER" id="PTHR10336:SF36">
    <property type="entry name" value="1-PHOSPHATIDYLINOSITOL 4,5-BISPHOSPHATE PHOSPHODIESTERASE BETA-4"/>
    <property type="match status" value="1"/>
</dbReference>
<dbReference type="STRING" id="284593.Q6FY00"/>
<name>Q6FY00_CANGA</name>
<evidence type="ECO:0000256" key="6">
    <source>
        <dbReference type="ARBA" id="ARBA00023098"/>
    </source>
</evidence>
<feature type="region of interest" description="Disordered" evidence="8">
    <location>
        <begin position="1"/>
        <end position="35"/>
    </location>
</feature>
<dbReference type="EMBL" id="CR380947">
    <property type="protein sequence ID" value="CAG57713.1"/>
    <property type="molecule type" value="Genomic_DNA"/>
</dbReference>
<sequence length="850" mass="97566">MKVSDGSKEVVCRERKLSSESRTSSESFSFLRRSNSSRSLLDDILSSSSSTSVKKNLKSVKKMAPFLNYKDLGESIGAITYPYSMAPWVPNLLEVDNSGIKLDSDLERVMGVMREGVVLKKVTRKKQREYMFKLEKNKYITWKDGLKKLNLDSIKSIRPGELGSNYREEYNVDASYSKYWVTIIYKVSNKLKALHVIARDESDYNVFCSLVFGLVRTRRELMESLAVPDHDKFADIHWNRALSRNPDEKAEEVLGFEDVRQMCQRFHIYCSAGYLRRFFDAADTNNSGTLSFEEFQVFVKLLKARKEIDDVWQEAVGLHEDKLTFDTFYKFLTEIQRERMDEDEARHLYERYETAGGGINKQGFEKYLTTSPYMLPNNEDYSRPMNQYYIASSHNTYLTGKQIGGAPSVEGYIQALQQGCRSVEIDMWDGESSPVVCHGVLTSALPLSSVTQIIRKYAFITSPYPLIISMEVRCNSKNQRIAASIFKDTFGDLLYTCEDRSELPSPLELRHRILLKIKKTKTVIGDCHSDKSMNVVVSSSSSSRSSYDESTAMTKTGSRIRRLSFSKRQVAIVDELYELAGLRGVKFRNFSLPESKTLYHCFSLDERRLDKMLGDAQVAAAVDKHNRRHMMRVYPHALRYRSTNFEDPVRFWRLGVQMVATNWQTNDVGHQLNVAMFQLNTRNQQQMPSGYVLKPGWLARPPSKRRRERCGAVLRVTFEVISAQLLPNLSESTETKSQAASIGAAETEDPYYTQVTCEMFSCGSTVEKSSKCHENGFSPVWRSALSQDVRRDEYPFVFVRVVVRRCEEVVATTCVRVCQLREGYRHIPLCSPDGEQYVFSTLFVRYRVTV</sequence>
<dbReference type="InterPro" id="IPR000909">
    <property type="entry name" value="PLipase_C_PInositol-sp_X_dom"/>
</dbReference>
<dbReference type="CDD" id="cd00275">
    <property type="entry name" value="C2_PLC_like"/>
    <property type="match status" value="1"/>
</dbReference>
<dbReference type="InterPro" id="IPR035892">
    <property type="entry name" value="C2_domain_sf"/>
</dbReference>
<accession>Q6FY00</accession>
<protein>
    <recommendedName>
        <fullName evidence="2 7">Phosphoinositide phospholipase C</fullName>
        <ecNumber evidence="2 7">3.1.4.11</ecNumber>
    </recommendedName>
</protein>
<dbReference type="Gene3D" id="1.10.238.10">
    <property type="entry name" value="EF-hand"/>
    <property type="match status" value="2"/>
</dbReference>
<dbReference type="InterPro" id="IPR017946">
    <property type="entry name" value="PLC-like_Pdiesterase_TIM-brl"/>
</dbReference>
<evidence type="ECO:0000256" key="4">
    <source>
        <dbReference type="ARBA" id="ARBA00022837"/>
    </source>
</evidence>
<evidence type="ECO:0000313" key="11">
    <source>
        <dbReference type="CGD" id="CAL0126527"/>
    </source>
</evidence>
<evidence type="ECO:0000313" key="12">
    <source>
        <dbReference type="EMBL" id="CAG57713.1"/>
    </source>
</evidence>
<keyword evidence="6 7" id="KW-0443">Lipid metabolism</keyword>
<dbReference type="eggNOG" id="KOG0169">
    <property type="taxonomic scope" value="Eukaryota"/>
</dbReference>
<dbReference type="Pfam" id="PF00387">
    <property type="entry name" value="PI-PLC-Y"/>
    <property type="match status" value="1"/>
</dbReference>
<feature type="domain" description="PI-PLC Y-box" evidence="9">
    <location>
        <begin position="582"/>
        <end position="698"/>
    </location>
</feature>
<dbReference type="InterPro" id="IPR002048">
    <property type="entry name" value="EF_hand_dom"/>
</dbReference>
<dbReference type="SMART" id="SM00148">
    <property type="entry name" value="PLCXc"/>
    <property type="match status" value="1"/>
</dbReference>
<evidence type="ECO:0000256" key="7">
    <source>
        <dbReference type="RuleBase" id="RU361133"/>
    </source>
</evidence>
<dbReference type="SUPFAM" id="SSF49562">
    <property type="entry name" value="C2 domain (Calcium/lipid-binding domain, CaLB)"/>
    <property type="match status" value="1"/>
</dbReference>
<dbReference type="CDD" id="cd08598">
    <property type="entry name" value="PI-PLC1c_yeast"/>
    <property type="match status" value="1"/>
</dbReference>
<evidence type="ECO:0000259" key="10">
    <source>
        <dbReference type="PROSITE" id="PS50222"/>
    </source>
</evidence>
<dbReference type="Gene3D" id="2.30.29.30">
    <property type="entry name" value="Pleckstrin-homology domain (PH domain)/Phosphotyrosine-binding domain (PTB)"/>
    <property type="match status" value="1"/>
</dbReference>
<dbReference type="SMART" id="SM00149">
    <property type="entry name" value="PLCYc"/>
    <property type="match status" value="1"/>
</dbReference>
<dbReference type="GO" id="GO:0051209">
    <property type="term" value="P:release of sequestered calcium ion into cytosol"/>
    <property type="evidence" value="ECO:0007669"/>
    <property type="project" value="TreeGrafter"/>
</dbReference>
<dbReference type="OMA" id="HWQREMS"/>
<dbReference type="InterPro" id="IPR011992">
    <property type="entry name" value="EF-hand-dom_pair"/>
</dbReference>
<keyword evidence="3 7" id="KW-0378">Hydrolase</keyword>
<dbReference type="CDD" id="cd13360">
    <property type="entry name" value="PH_PLC_fungal"/>
    <property type="match status" value="1"/>
</dbReference>
<dbReference type="KEGG" id="cgr:2886477"/>
<dbReference type="VEuPathDB" id="FungiDB:CAGL0A01177g"/>
<dbReference type="FunCoup" id="Q6FY00">
    <property type="interactions" value="377"/>
</dbReference>
<reference evidence="12 13" key="1">
    <citation type="journal article" date="2004" name="Nature">
        <title>Genome evolution in yeasts.</title>
        <authorList>
            <consortium name="Genolevures"/>
            <person name="Dujon B."/>
            <person name="Sherman D."/>
            <person name="Fischer G."/>
            <person name="Durrens P."/>
            <person name="Casaregola S."/>
            <person name="Lafontaine I."/>
            <person name="de Montigny J."/>
            <person name="Marck C."/>
            <person name="Neuveglise C."/>
            <person name="Talla E."/>
            <person name="Goffard N."/>
            <person name="Frangeul L."/>
            <person name="Aigle M."/>
            <person name="Anthouard V."/>
            <person name="Babour A."/>
            <person name="Barbe V."/>
            <person name="Barnay S."/>
            <person name="Blanchin S."/>
            <person name="Beckerich J.M."/>
            <person name="Beyne E."/>
            <person name="Bleykasten C."/>
            <person name="Boisrame A."/>
            <person name="Boyer J."/>
            <person name="Cattolico L."/>
            <person name="Confanioleri F."/>
            <person name="de Daruvar A."/>
            <person name="Despons L."/>
            <person name="Fabre E."/>
            <person name="Fairhead C."/>
            <person name="Ferry-Dumazet H."/>
            <person name="Groppi A."/>
            <person name="Hantraye F."/>
            <person name="Hennequin C."/>
            <person name="Jauniaux N."/>
            <person name="Joyet P."/>
            <person name="Kachouri R."/>
            <person name="Kerrest A."/>
            <person name="Koszul R."/>
            <person name="Lemaire M."/>
            <person name="Lesur I."/>
            <person name="Ma L."/>
            <person name="Muller H."/>
            <person name="Nicaud J.M."/>
            <person name="Nikolski M."/>
            <person name="Oztas S."/>
            <person name="Ozier-Kalogeropoulos O."/>
            <person name="Pellenz S."/>
            <person name="Potier S."/>
            <person name="Richard G.F."/>
            <person name="Straub M.L."/>
            <person name="Suleau A."/>
            <person name="Swennene D."/>
            <person name="Tekaia F."/>
            <person name="Wesolowski-Louvel M."/>
            <person name="Westhof E."/>
            <person name="Wirth B."/>
            <person name="Zeniou-Meyer M."/>
            <person name="Zivanovic I."/>
            <person name="Bolotin-Fukuhara M."/>
            <person name="Thierry A."/>
            <person name="Bouchier C."/>
            <person name="Caudron B."/>
            <person name="Scarpelli C."/>
            <person name="Gaillardin C."/>
            <person name="Weissenbach J."/>
            <person name="Wincker P."/>
            <person name="Souciet J.L."/>
        </authorList>
    </citation>
    <scope>NUCLEOTIDE SEQUENCE [LARGE SCALE GENOMIC DNA]</scope>
    <source>
        <strain evidence="13">ATCC 2001 / BCRC 20586 / JCM 3761 / NBRC 0622 / NRRL Y-65 / CBS 138</strain>
    </source>
</reference>